<proteinExistence type="predicted"/>
<dbReference type="Proteomes" id="UP000294834">
    <property type="component" value="Unassembled WGS sequence"/>
</dbReference>
<evidence type="ECO:0000313" key="4">
    <source>
        <dbReference type="EMBL" id="TDB06647.1"/>
    </source>
</evidence>
<dbReference type="Proteomes" id="UP000481616">
    <property type="component" value="Unassembled WGS sequence"/>
</dbReference>
<evidence type="ECO:0000313" key="6">
    <source>
        <dbReference type="Proteomes" id="UP000441162"/>
    </source>
</evidence>
<reference evidence="4 5" key="2">
    <citation type="journal article" date="2019" name="Nat. Microbiol.">
        <title>Genomic variation and strain-specific functional adaptation in the human gut microbiome during early life.</title>
        <authorList>
            <person name="Vatanen T."/>
            <person name="Plichta D.R."/>
            <person name="Somani J."/>
            <person name="Munch P.C."/>
            <person name="Arthur T.D."/>
            <person name="Hall A.B."/>
            <person name="Rudolf S."/>
            <person name="Oakeley E.J."/>
            <person name="Ke X."/>
            <person name="Young R.A."/>
            <person name="Haiser H.J."/>
            <person name="Kolde R."/>
            <person name="Yassour M."/>
            <person name="Luopajarvi K."/>
            <person name="Siljander H."/>
            <person name="Virtanen S.M."/>
            <person name="Ilonen J."/>
            <person name="Uibo R."/>
            <person name="Tillmann V."/>
            <person name="Mokurov S."/>
            <person name="Dorshakova N."/>
            <person name="Porter J.A."/>
            <person name="McHardy A.C."/>
            <person name="Lahdesmaki H."/>
            <person name="Vlamakis H."/>
            <person name="Huttenhower C."/>
            <person name="Knip M."/>
            <person name="Xavier R.J."/>
        </authorList>
    </citation>
    <scope>NUCLEOTIDE SEQUENCE [LARGE SCALE GENOMIC DNA]</scope>
    <source>
        <strain evidence="4 5">RJX1052</strain>
    </source>
</reference>
<organism evidence="4 5">
    <name type="scientific">Phocaeicola dorei</name>
    <dbReference type="NCBI Taxonomy" id="357276"/>
    <lineage>
        <taxon>Bacteria</taxon>
        <taxon>Pseudomonadati</taxon>
        <taxon>Bacteroidota</taxon>
        <taxon>Bacteroidia</taxon>
        <taxon>Bacteroidales</taxon>
        <taxon>Bacteroidaceae</taxon>
        <taxon>Phocaeicola</taxon>
    </lineage>
</organism>
<comment type="caution">
    <text evidence="4">The sequence shown here is derived from an EMBL/GenBank/DDBJ whole genome shotgun (WGS) entry which is preliminary data.</text>
</comment>
<dbReference type="EMBL" id="VVZA01000021">
    <property type="protein sequence ID" value="KAA5402573.1"/>
    <property type="molecule type" value="Genomic_DNA"/>
</dbReference>
<evidence type="ECO:0000313" key="1">
    <source>
        <dbReference type="EMBL" id="KAA5323054.1"/>
    </source>
</evidence>
<gene>
    <name evidence="4" type="ORF">E1J06_04090</name>
    <name evidence="3" type="ORF">F2Y51_18365</name>
    <name evidence="2" type="ORF">F2Y58_00145</name>
    <name evidence="1" type="ORF">F2Z07_05265</name>
</gene>
<dbReference type="EMBL" id="VVZV01000004">
    <property type="protein sequence ID" value="KAA5323054.1"/>
    <property type="molecule type" value="Genomic_DNA"/>
</dbReference>
<accession>A0A1Y3ZIS3</accession>
<dbReference type="Proteomes" id="UP000481700">
    <property type="component" value="Unassembled WGS sequence"/>
</dbReference>
<evidence type="ECO:0000313" key="5">
    <source>
        <dbReference type="Proteomes" id="UP000294834"/>
    </source>
</evidence>
<evidence type="ECO:0000313" key="8">
    <source>
        <dbReference type="Proteomes" id="UP000481700"/>
    </source>
</evidence>
<sequence length="63" mass="7344">MLITNHFLCEGFSNPPQSVVCFRLSNPVTYVTRAYSYHIFTPFHLIFHPGEATVSPRRKRLFT</sequence>
<dbReference type="EMBL" id="SLTX01000001">
    <property type="protein sequence ID" value="TDB06647.1"/>
    <property type="molecule type" value="Genomic_DNA"/>
</dbReference>
<dbReference type="Proteomes" id="UP000441162">
    <property type="component" value="Unassembled WGS sequence"/>
</dbReference>
<evidence type="ECO:0000313" key="3">
    <source>
        <dbReference type="EMBL" id="KAA5402573.1"/>
    </source>
</evidence>
<evidence type="ECO:0000313" key="2">
    <source>
        <dbReference type="EMBL" id="KAA5400622.1"/>
    </source>
</evidence>
<protein>
    <submittedName>
        <fullName evidence="4">Uncharacterized protein</fullName>
    </submittedName>
</protein>
<reference evidence="6 7" key="1">
    <citation type="journal article" date="2019" name="Nat. Med.">
        <title>A library of human gut bacterial isolates paired with longitudinal multiomics data enables mechanistic microbiome research.</title>
        <authorList>
            <person name="Poyet M."/>
            <person name="Groussin M."/>
            <person name="Gibbons S.M."/>
            <person name="Avila-Pacheco J."/>
            <person name="Jiang X."/>
            <person name="Kearney S.M."/>
            <person name="Perrotta A.R."/>
            <person name="Berdy B."/>
            <person name="Zhao S."/>
            <person name="Lieberman T.D."/>
            <person name="Swanson P.K."/>
            <person name="Smith M."/>
            <person name="Roesemann S."/>
            <person name="Alexander J.E."/>
            <person name="Rich S.A."/>
            <person name="Livny J."/>
            <person name="Vlamakis H."/>
            <person name="Clish C."/>
            <person name="Bullock K."/>
            <person name="Deik A."/>
            <person name="Scott J."/>
            <person name="Pierce K.A."/>
            <person name="Xavier R.J."/>
            <person name="Alm E.J."/>
        </authorList>
    </citation>
    <scope>NUCLEOTIDE SEQUENCE [LARGE SCALE GENOMIC DNA]</scope>
    <source>
        <strain evidence="2 7">BIOML-A1</strain>
        <strain evidence="1 8">BIOML-A25</strain>
        <strain evidence="3 6">BIOML-A4</strain>
    </source>
</reference>
<evidence type="ECO:0000313" key="7">
    <source>
        <dbReference type="Proteomes" id="UP000481616"/>
    </source>
</evidence>
<dbReference type="AlphaFoldDB" id="A0A1Y3ZIS3"/>
<name>A0A1Y3ZIS3_9BACT</name>
<dbReference type="EMBL" id="VVYY01000001">
    <property type="protein sequence ID" value="KAA5400622.1"/>
    <property type="molecule type" value="Genomic_DNA"/>
</dbReference>